<dbReference type="GO" id="GO:0016853">
    <property type="term" value="F:isomerase activity"/>
    <property type="evidence" value="ECO:0007669"/>
    <property type="project" value="UniProtKB-KW"/>
</dbReference>
<dbReference type="OrthoDB" id="8243694at2"/>
<protein>
    <submittedName>
        <fullName evidence="1">Peptidylprolyl isomerase</fullName>
    </submittedName>
</protein>
<dbReference type="EMBL" id="CP029425">
    <property type="protein sequence ID" value="AWL95132.1"/>
    <property type="molecule type" value="Genomic_DNA"/>
</dbReference>
<keyword evidence="1" id="KW-0413">Isomerase</keyword>
<reference evidence="1 2" key="1">
    <citation type="journal article" date="2014" name="Int. J. Syst. Evol. Microbiol.">
        <title>Bradyrhizobium ottawaense sp. nov., a symbiotic nitrogen fixing bacterium from root nodules of soybeans in Canada.</title>
        <authorList>
            <person name="Yu X."/>
            <person name="Cloutier S."/>
            <person name="Tambong J.T."/>
            <person name="Bromfield E.S."/>
        </authorList>
    </citation>
    <scope>NUCLEOTIDE SEQUENCE [LARGE SCALE GENOMIC DNA]</scope>
    <source>
        <strain evidence="1 2">OO99</strain>
    </source>
</reference>
<proteinExistence type="predicted"/>
<sequence>MMACSGYGWMMLRRCVLVFCMAALGLALSGCTKCGPIWDDWLHAPKSCRSDRL</sequence>
<evidence type="ECO:0000313" key="1">
    <source>
        <dbReference type="EMBL" id="AWL95132.1"/>
    </source>
</evidence>
<dbReference type="Proteomes" id="UP000215703">
    <property type="component" value="Chromosome"/>
</dbReference>
<evidence type="ECO:0000313" key="2">
    <source>
        <dbReference type="Proteomes" id="UP000215703"/>
    </source>
</evidence>
<reference evidence="1 2" key="2">
    <citation type="journal article" date="2017" name="Syst. Appl. Microbiol.">
        <title>Soybeans inoculated with root zone soils of Canadian native legumes harbour diverse and novel Bradyrhizobium spp. that possess agricultural potential.</title>
        <authorList>
            <person name="Bromfield E.S.P."/>
            <person name="Cloutier S."/>
            <person name="Tambong J.T."/>
            <person name="Tran Thi T.V."/>
        </authorList>
    </citation>
    <scope>NUCLEOTIDE SEQUENCE [LARGE SCALE GENOMIC DNA]</scope>
    <source>
        <strain evidence="1 2">OO99</strain>
    </source>
</reference>
<accession>A0A2U8PBK5</accession>
<gene>
    <name evidence="1" type="ORF">CIT37_25485</name>
</gene>
<dbReference type="AlphaFoldDB" id="A0A2U8PBK5"/>
<organism evidence="1 2">
    <name type="scientific">Bradyrhizobium ottawaense</name>
    <dbReference type="NCBI Taxonomy" id="931866"/>
    <lineage>
        <taxon>Bacteria</taxon>
        <taxon>Pseudomonadati</taxon>
        <taxon>Pseudomonadota</taxon>
        <taxon>Alphaproteobacteria</taxon>
        <taxon>Hyphomicrobiales</taxon>
        <taxon>Nitrobacteraceae</taxon>
        <taxon>Bradyrhizobium</taxon>
    </lineage>
</organism>
<name>A0A2U8PBK5_9BRAD</name>